<dbReference type="RefSeq" id="XP_022428591.1">
    <property type="nucleotide sequence ID" value="XM_022572883.2"/>
</dbReference>
<keyword evidence="6" id="KW-0722">Serine protease inhibitor</keyword>
<dbReference type="CDD" id="cd01461">
    <property type="entry name" value="vWA_interalpha_trypsin_inhibitor"/>
    <property type="match status" value="1"/>
</dbReference>
<keyword evidence="5" id="KW-0732">Signal</keyword>
<dbReference type="GO" id="GO:0004867">
    <property type="term" value="F:serine-type endopeptidase inhibitor activity"/>
    <property type="evidence" value="ECO:0007669"/>
    <property type="project" value="UniProtKB-KW"/>
</dbReference>
<dbReference type="Pfam" id="PF08487">
    <property type="entry name" value="VIT"/>
    <property type="match status" value="1"/>
</dbReference>
<evidence type="ECO:0000256" key="7">
    <source>
        <dbReference type="ARBA" id="ARBA00023180"/>
    </source>
</evidence>
<dbReference type="AlphaFoldDB" id="A0A2Y9N698"/>
<dbReference type="Gene3D" id="3.40.50.410">
    <property type="entry name" value="von Willebrand factor, type A domain"/>
    <property type="match status" value="1"/>
</dbReference>
<dbReference type="CTD" id="3699"/>
<evidence type="ECO:0000259" key="10">
    <source>
        <dbReference type="PROSITE" id="PS51468"/>
    </source>
</evidence>
<keyword evidence="11" id="KW-1185">Reference proteome</keyword>
<evidence type="ECO:0000256" key="4">
    <source>
        <dbReference type="ARBA" id="ARBA00022690"/>
    </source>
</evidence>
<dbReference type="GO" id="GO:0005576">
    <property type="term" value="C:extracellular region"/>
    <property type="evidence" value="ECO:0007669"/>
    <property type="project" value="UniProtKB-SubCell"/>
</dbReference>
<evidence type="ECO:0000313" key="11">
    <source>
        <dbReference type="Proteomes" id="UP000248483"/>
    </source>
</evidence>
<dbReference type="PROSITE" id="PS50234">
    <property type="entry name" value="VWFA"/>
    <property type="match status" value="1"/>
</dbReference>
<dbReference type="SMART" id="SM00609">
    <property type="entry name" value="VIT"/>
    <property type="match status" value="1"/>
</dbReference>
<feature type="region of interest" description="Disordered" evidence="8">
    <location>
        <begin position="1"/>
        <end position="39"/>
    </location>
</feature>
<dbReference type="SUPFAM" id="SSF53300">
    <property type="entry name" value="vWA-like"/>
    <property type="match status" value="1"/>
</dbReference>
<dbReference type="PROSITE" id="PS51468">
    <property type="entry name" value="VIT"/>
    <property type="match status" value="1"/>
</dbReference>
<proteinExistence type="inferred from homology"/>
<dbReference type="SMART" id="SM00327">
    <property type="entry name" value="VWA"/>
    <property type="match status" value="1"/>
</dbReference>
<feature type="domain" description="VWFA" evidence="9">
    <location>
        <begin position="384"/>
        <end position="567"/>
    </location>
</feature>
<evidence type="ECO:0000313" key="12">
    <source>
        <dbReference type="RefSeq" id="XP_022428591.1"/>
    </source>
</evidence>
<dbReference type="Pfam" id="PF00092">
    <property type="entry name" value="VWA"/>
    <property type="match status" value="1"/>
</dbReference>
<evidence type="ECO:0000256" key="2">
    <source>
        <dbReference type="ARBA" id="ARBA00010158"/>
    </source>
</evidence>
<comment type="subcellular location">
    <subcellularLocation>
        <location evidence="1">Secreted</location>
    </subcellularLocation>
</comment>
<dbReference type="PANTHER" id="PTHR10338:SF115">
    <property type="entry name" value="INTER-ALPHA-TRYPSIN INHIBITOR HEAVY CHAIN H3"/>
    <property type="match status" value="1"/>
</dbReference>
<reference evidence="12" key="1">
    <citation type="submission" date="2025-08" db="UniProtKB">
        <authorList>
            <consortium name="RefSeq"/>
        </authorList>
    </citation>
    <scope>IDENTIFICATION</scope>
    <source>
        <tissue evidence="12">Blood</tissue>
    </source>
</reference>
<evidence type="ECO:0000256" key="5">
    <source>
        <dbReference type="ARBA" id="ARBA00022729"/>
    </source>
</evidence>
<evidence type="ECO:0000259" key="9">
    <source>
        <dbReference type="PROSITE" id="PS50234"/>
    </source>
</evidence>
<keyword evidence="7" id="KW-0325">Glycoprotein</keyword>
<keyword evidence="4" id="KW-0646">Protease inhibitor</keyword>
<dbReference type="InterPro" id="IPR050934">
    <property type="entry name" value="ITIH"/>
</dbReference>
<dbReference type="GO" id="GO:0006953">
    <property type="term" value="P:acute-phase response"/>
    <property type="evidence" value="ECO:0007669"/>
    <property type="project" value="UniProtKB-ARBA"/>
</dbReference>
<dbReference type="PANTHER" id="PTHR10338">
    <property type="entry name" value="INTER-ALPHA-TRYPSIN INHIBITOR HEAVY CHAIN FAMILY MEMBER"/>
    <property type="match status" value="1"/>
</dbReference>
<evidence type="ECO:0000256" key="6">
    <source>
        <dbReference type="ARBA" id="ARBA00022900"/>
    </source>
</evidence>
<feature type="compositionally biased region" description="Basic and acidic residues" evidence="8">
    <location>
        <begin position="1"/>
        <end position="10"/>
    </location>
</feature>
<dbReference type="FunFam" id="3.40.50.410:FF:000013">
    <property type="entry name" value="inter-alpha-trypsin inhibitor heavy chain H2"/>
    <property type="match status" value="1"/>
</dbReference>
<accession>A0A2Y9N698</accession>
<feature type="domain" description="VIT" evidence="10">
    <location>
        <begin position="129"/>
        <end position="258"/>
    </location>
</feature>
<sequence length="789" mass="87306">MAGARDEQRQHLPGGPQSQGEDCPEGGGENGSASSGRRTGSDLGFYTISLATAACKQMIELRMQSDHQNSGGQLKVATKDAAQASDMGDWETGGATYQAGALEPTKGSLKGRGQEEVLVSGCLRLAGHHLLNTVPLPQVVDGIEVYGTKVHCKVTSRFAHNVVTTRAVNHADTAKEVSFNVELPKTAFITNFTLTIDGVTYPGNVKEKEVAKKQYEKAVSQGKTAGLVKASGRKLEKFTVSVNVAAGSKVTFELTYEELLKRHKGKYEMYLKVQPKQLVKHFEITADIFEPQGISTLDAEASFITNDLLSSALTKSFSGKKGHVSFKPSLDQQRSCPTCTDSLLKGDFIITYDVNRESPANVQIVNGYFVHFFAPQGLPVVPKNVVFVIDVSGSMHGRKMEQTKDALLKILEDVKEDDYLNFILFSGGVTTWKDTLVQATPENIQEARKFVMNIRDQGMTNINDALLKGISMLNKAREEYRVLERSTSIVIMLTDGDANVGESRPEKIQENVRNAIGGKFPLYNLGFGNNLNYNFLERMALENHGLARRIYEDSDANVQLQGFYEEVANPLLTDVEVEYPENAILDLTQNSYQHFYDGSEIVVAGRLADEDMNSFKADVKGHGAINDLTFTEELDMKEVEKALKERDYIFGNYIERLWAYLTIEQLLEKRKNAHGEEKENLTAQTLDLSLKYHFVTPLTSMVVTKPEDNENKTAIADKPGEGPVDAEVIPSMAYLSDQLPASPDTLLRGWGPPLHHPSSREGRCHLLQHRRRARHSAAPHSGPCHRPHS</sequence>
<dbReference type="InterPro" id="IPR002035">
    <property type="entry name" value="VWF_A"/>
</dbReference>
<gene>
    <name evidence="12" type="primary">ITIH3</name>
</gene>
<dbReference type="InterPro" id="IPR036465">
    <property type="entry name" value="vWFA_dom_sf"/>
</dbReference>
<evidence type="ECO:0000256" key="3">
    <source>
        <dbReference type="ARBA" id="ARBA00022525"/>
    </source>
</evidence>
<dbReference type="GeneID" id="111174293"/>
<evidence type="ECO:0000256" key="1">
    <source>
        <dbReference type="ARBA" id="ARBA00004613"/>
    </source>
</evidence>
<protein>
    <submittedName>
        <fullName evidence="12">Inter-alpha-trypsin inhibitor heavy chain H3 isoform X4</fullName>
    </submittedName>
</protein>
<keyword evidence="3" id="KW-0964">Secreted</keyword>
<dbReference type="Proteomes" id="UP000248483">
    <property type="component" value="Unplaced"/>
</dbReference>
<evidence type="ECO:0000256" key="8">
    <source>
        <dbReference type="SAM" id="MobiDB-lite"/>
    </source>
</evidence>
<feature type="region of interest" description="Disordered" evidence="8">
    <location>
        <begin position="770"/>
        <end position="789"/>
    </location>
</feature>
<organism evidence="11 12">
    <name type="scientific">Delphinapterus leucas</name>
    <name type="common">Beluga whale</name>
    <dbReference type="NCBI Taxonomy" id="9749"/>
    <lineage>
        <taxon>Eukaryota</taxon>
        <taxon>Metazoa</taxon>
        <taxon>Chordata</taxon>
        <taxon>Craniata</taxon>
        <taxon>Vertebrata</taxon>
        <taxon>Euteleostomi</taxon>
        <taxon>Mammalia</taxon>
        <taxon>Eutheria</taxon>
        <taxon>Laurasiatheria</taxon>
        <taxon>Artiodactyla</taxon>
        <taxon>Whippomorpha</taxon>
        <taxon>Cetacea</taxon>
        <taxon>Odontoceti</taxon>
        <taxon>Monodontidae</taxon>
        <taxon>Delphinapterus</taxon>
    </lineage>
</organism>
<comment type="similarity">
    <text evidence="2">Belongs to the ITIH family.</text>
</comment>
<name>A0A2Y9N698_DELLE</name>
<dbReference type="InterPro" id="IPR013694">
    <property type="entry name" value="VIT"/>
</dbReference>